<protein>
    <submittedName>
        <fullName evidence="3">28S ribosomal protein S9, mitochondrial</fullName>
    </submittedName>
</protein>
<proteinExistence type="predicted"/>
<keyword evidence="2" id="KW-1185">Reference proteome</keyword>
<dbReference type="GO" id="GO:0005840">
    <property type="term" value="C:ribosome"/>
    <property type="evidence" value="ECO:0007669"/>
    <property type="project" value="UniProtKB-KW"/>
</dbReference>
<accession>A0A7M7GNL7</accession>
<dbReference type="RefSeq" id="XP_006561174.1">
    <property type="nucleotide sequence ID" value="XM_006561111.3"/>
</dbReference>
<accession>A0A8B6YVC8</accession>
<dbReference type="EnsemblMetazoa" id="XM_006561111">
    <property type="protein sequence ID" value="XP_006561174"/>
    <property type="gene ID" value="LOC724162"/>
</dbReference>
<dbReference type="GeneID" id="724162"/>
<reference evidence="1" key="1">
    <citation type="submission" date="2021-01" db="UniProtKB">
        <authorList>
            <consortium name="EnsemblMetazoa"/>
        </authorList>
    </citation>
    <scope>IDENTIFICATION</scope>
    <source>
        <strain evidence="1">DH4</strain>
    </source>
</reference>
<evidence type="ECO:0000313" key="1">
    <source>
        <dbReference type="EnsemblMetazoa" id="XP_006561174"/>
    </source>
</evidence>
<dbReference type="CTD" id="64965"/>
<dbReference type="OrthoDB" id="10254627at2759"/>
<name>A0A7M7GNL7_APIME</name>
<evidence type="ECO:0000313" key="3">
    <source>
        <dbReference type="RefSeq" id="XP_006561174.1"/>
    </source>
</evidence>
<dbReference type="Proteomes" id="UP000005203">
    <property type="component" value="Linkage group LG2"/>
</dbReference>
<evidence type="ECO:0000313" key="2">
    <source>
        <dbReference type="Proteomes" id="UP000005203"/>
    </source>
</evidence>
<sequence>MAVIFTRFVNIQNAINNNNFGSLKNTWNIVQYSGVIFKSYCVNNLKNNISFDNSKKGKKISKVMKIYLERSREYQNFIRKETLEYNIGKRNLAKMMGEDPDNFTKENIKNAISYLFPSGIYDKEARPMMADPEELYAREKEAEFNEDGRPHHFLYYTIKPNYYEILHKMVESITYLNKIEDKFLLINHKIDEDKKIDLNGSDWLEKSKLENILLEKLSDSEYEYFIKSMQRLADHPVSKHVEPFIMEYRKSLTKTNENIELPKPQYDNDNRPFVLIEKCQRKSSIGQVKVIGNGSGNITINGQDITYFSDMYCREQINDVIE</sequence>
<reference evidence="3" key="2">
    <citation type="submission" date="2025-04" db="UniProtKB">
        <authorList>
            <consortium name="RefSeq"/>
        </authorList>
    </citation>
    <scope>IDENTIFICATION</scope>
    <source>
        <strain evidence="3">DH4</strain>
        <tissue evidence="3">Whole body</tissue>
    </source>
</reference>
<keyword evidence="3" id="KW-0687">Ribonucleoprotein</keyword>
<organism evidence="1">
    <name type="scientific">Apis mellifera</name>
    <name type="common">Honeybee</name>
    <dbReference type="NCBI Taxonomy" id="7460"/>
    <lineage>
        <taxon>Eukaryota</taxon>
        <taxon>Metazoa</taxon>
        <taxon>Ecdysozoa</taxon>
        <taxon>Arthropoda</taxon>
        <taxon>Hexapoda</taxon>
        <taxon>Insecta</taxon>
        <taxon>Pterygota</taxon>
        <taxon>Neoptera</taxon>
        <taxon>Endopterygota</taxon>
        <taxon>Hymenoptera</taxon>
        <taxon>Apocrita</taxon>
        <taxon>Aculeata</taxon>
        <taxon>Apoidea</taxon>
        <taxon>Anthophila</taxon>
        <taxon>Apidae</taxon>
        <taxon>Apis</taxon>
    </lineage>
</organism>
<gene>
    <name evidence="3" type="primary">LOC724162</name>
</gene>
<keyword evidence="3" id="KW-0689">Ribosomal protein</keyword>
<dbReference type="AlphaFoldDB" id="A0A7M7GNL7"/>
<dbReference type="KEGG" id="ame:724162"/>